<evidence type="ECO:0000313" key="3">
    <source>
        <dbReference type="Proteomes" id="UP001500689"/>
    </source>
</evidence>
<sequence length="272" mass="28791">MGVLDEDAFAAVFRENPDEAMTMLVEMSSATDERLRSTARALARRLVLELARRGVARGRGIGKLRPRPAETGGELDLDASLPALADAAAAKRVPRADELVARHWSRPELALCVVVDTSGSMTGARLTAAALTAAACAWRAPGEHAVVAFARKAEVIRPLRSARSRADVVEAVLQLRGHGVTALASALRAAQDQLASSRAARKVVVLLSDCRATDEEDPVPAARRCAELVVLAPDEDCEQAEQFARQAGARWRPLTGAAAAPEALSALLDPGQ</sequence>
<reference evidence="3" key="1">
    <citation type="journal article" date="2019" name="Int. J. Syst. Evol. Microbiol.">
        <title>The Global Catalogue of Microorganisms (GCM) 10K type strain sequencing project: providing services to taxonomists for standard genome sequencing and annotation.</title>
        <authorList>
            <consortium name="The Broad Institute Genomics Platform"/>
            <consortium name="The Broad Institute Genome Sequencing Center for Infectious Disease"/>
            <person name="Wu L."/>
            <person name="Ma J."/>
        </authorList>
    </citation>
    <scope>NUCLEOTIDE SEQUENCE [LARGE SCALE GENOMIC DNA]</scope>
    <source>
        <strain evidence="3">JCM 16898</strain>
    </source>
</reference>
<feature type="domain" description="VWFA" evidence="1">
    <location>
        <begin position="110"/>
        <end position="224"/>
    </location>
</feature>
<gene>
    <name evidence="2" type="ORF">GCM10022222_05720</name>
</gene>
<keyword evidence="3" id="KW-1185">Reference proteome</keyword>
<dbReference type="PROSITE" id="PS50234">
    <property type="entry name" value="VWFA"/>
    <property type="match status" value="1"/>
</dbReference>
<dbReference type="SUPFAM" id="SSF53300">
    <property type="entry name" value="vWA-like"/>
    <property type="match status" value="1"/>
</dbReference>
<dbReference type="RefSeq" id="WP_344854903.1">
    <property type="nucleotide sequence ID" value="NZ_BAAAZN010000001.1"/>
</dbReference>
<dbReference type="CDD" id="cd00198">
    <property type="entry name" value="vWFA"/>
    <property type="match status" value="1"/>
</dbReference>
<accession>A0ABP6V1L9</accession>
<name>A0ABP6V1L9_9PSEU</name>
<dbReference type="Proteomes" id="UP001500689">
    <property type="component" value="Unassembled WGS sequence"/>
</dbReference>
<dbReference type="SMART" id="SM00327">
    <property type="entry name" value="VWA"/>
    <property type="match status" value="1"/>
</dbReference>
<evidence type="ECO:0000259" key="1">
    <source>
        <dbReference type="PROSITE" id="PS50234"/>
    </source>
</evidence>
<dbReference type="InterPro" id="IPR036465">
    <property type="entry name" value="vWFA_dom_sf"/>
</dbReference>
<dbReference type="Gene3D" id="3.40.50.410">
    <property type="entry name" value="von Willebrand factor, type A domain"/>
    <property type="match status" value="1"/>
</dbReference>
<evidence type="ECO:0000313" key="2">
    <source>
        <dbReference type="EMBL" id="GAA3525666.1"/>
    </source>
</evidence>
<dbReference type="InterPro" id="IPR002035">
    <property type="entry name" value="VWF_A"/>
</dbReference>
<organism evidence="2 3">
    <name type="scientific">Amycolatopsis ultiminotia</name>
    <dbReference type="NCBI Taxonomy" id="543629"/>
    <lineage>
        <taxon>Bacteria</taxon>
        <taxon>Bacillati</taxon>
        <taxon>Actinomycetota</taxon>
        <taxon>Actinomycetes</taxon>
        <taxon>Pseudonocardiales</taxon>
        <taxon>Pseudonocardiaceae</taxon>
        <taxon>Amycolatopsis</taxon>
    </lineage>
</organism>
<dbReference type="EMBL" id="BAAAZN010000001">
    <property type="protein sequence ID" value="GAA3525666.1"/>
    <property type="molecule type" value="Genomic_DNA"/>
</dbReference>
<proteinExistence type="predicted"/>
<dbReference type="Pfam" id="PF13519">
    <property type="entry name" value="VWA_2"/>
    <property type="match status" value="1"/>
</dbReference>
<protein>
    <recommendedName>
        <fullName evidence="1">VWFA domain-containing protein</fullName>
    </recommendedName>
</protein>
<comment type="caution">
    <text evidence="2">The sequence shown here is derived from an EMBL/GenBank/DDBJ whole genome shotgun (WGS) entry which is preliminary data.</text>
</comment>